<evidence type="ECO:0000313" key="4">
    <source>
        <dbReference type="Proteomes" id="UP001278500"/>
    </source>
</evidence>
<reference evidence="3" key="2">
    <citation type="submission" date="2023-06" db="EMBL/GenBank/DDBJ databases">
        <authorList>
            <consortium name="Lawrence Berkeley National Laboratory"/>
            <person name="Haridas S."/>
            <person name="Hensen N."/>
            <person name="Bonometti L."/>
            <person name="Westerberg I."/>
            <person name="Brannstrom I.O."/>
            <person name="Guillou S."/>
            <person name="Cros-Aarteil S."/>
            <person name="Calhoun S."/>
            <person name="Kuo A."/>
            <person name="Mondo S."/>
            <person name="Pangilinan J."/>
            <person name="Riley R."/>
            <person name="Labutti K."/>
            <person name="Andreopoulos B."/>
            <person name="Lipzen A."/>
            <person name="Chen C."/>
            <person name="Yanf M."/>
            <person name="Daum C."/>
            <person name="Ng V."/>
            <person name="Clum A."/>
            <person name="Steindorff A."/>
            <person name="Ohm R."/>
            <person name="Martin F."/>
            <person name="Silar P."/>
            <person name="Natvig D."/>
            <person name="Lalanne C."/>
            <person name="Gautier V."/>
            <person name="Ament-Velasquez S.L."/>
            <person name="Kruys A."/>
            <person name="Hutchinson M.I."/>
            <person name="Powell A.J."/>
            <person name="Barry K."/>
            <person name="Miller A.N."/>
            <person name="Grigoriev I.V."/>
            <person name="Debuchy R."/>
            <person name="Gladieux P."/>
            <person name="Thoren M.H."/>
            <person name="Johannesson H."/>
        </authorList>
    </citation>
    <scope>NUCLEOTIDE SEQUENCE</scope>
    <source>
        <strain evidence="3">CBS 560.94</strain>
    </source>
</reference>
<dbReference type="RefSeq" id="XP_062681385.1">
    <property type="nucleotide sequence ID" value="XM_062825569.1"/>
</dbReference>
<reference evidence="3" key="1">
    <citation type="journal article" date="2023" name="Mol. Phylogenet. Evol.">
        <title>Genome-scale phylogeny and comparative genomics of the fungal order Sordariales.</title>
        <authorList>
            <person name="Hensen N."/>
            <person name="Bonometti L."/>
            <person name="Westerberg I."/>
            <person name="Brannstrom I.O."/>
            <person name="Guillou S."/>
            <person name="Cros-Aarteil S."/>
            <person name="Calhoun S."/>
            <person name="Haridas S."/>
            <person name="Kuo A."/>
            <person name="Mondo S."/>
            <person name="Pangilinan J."/>
            <person name="Riley R."/>
            <person name="LaButti K."/>
            <person name="Andreopoulos B."/>
            <person name="Lipzen A."/>
            <person name="Chen C."/>
            <person name="Yan M."/>
            <person name="Daum C."/>
            <person name="Ng V."/>
            <person name="Clum A."/>
            <person name="Steindorff A."/>
            <person name="Ohm R.A."/>
            <person name="Martin F."/>
            <person name="Silar P."/>
            <person name="Natvig D.O."/>
            <person name="Lalanne C."/>
            <person name="Gautier V."/>
            <person name="Ament-Velasquez S.L."/>
            <person name="Kruys A."/>
            <person name="Hutchinson M.I."/>
            <person name="Powell A.J."/>
            <person name="Barry K."/>
            <person name="Miller A.N."/>
            <person name="Grigoriev I.V."/>
            <person name="Debuchy R."/>
            <person name="Gladieux P."/>
            <person name="Hiltunen Thoren M."/>
            <person name="Johannesson H."/>
        </authorList>
    </citation>
    <scope>NUCLEOTIDE SEQUENCE</scope>
    <source>
        <strain evidence="3">CBS 560.94</strain>
    </source>
</reference>
<accession>A0AAE0JEB4</accession>
<dbReference type="GeneID" id="87862723"/>
<dbReference type="AlphaFoldDB" id="A0AAE0JEB4"/>
<evidence type="ECO:0000256" key="1">
    <source>
        <dbReference type="SAM" id="MobiDB-lite"/>
    </source>
</evidence>
<dbReference type="EMBL" id="JAUEPP010000004">
    <property type="protein sequence ID" value="KAK3344772.1"/>
    <property type="molecule type" value="Genomic_DNA"/>
</dbReference>
<gene>
    <name evidence="3" type="ORF">B0H65DRAFT_442257</name>
</gene>
<sequence length="182" mass="20132">MACLLASFLASLTPFTSSSDRRILYVQAVMSLQAGFEGRRYRSFAVGNGMGCRRWDLDLAICRRKFWLAHDVDFKSDFESEQSATTTGHEEGDVNAHLIQLHPTHLQGGGYYQVLSERISSNKLLFVVGMELEVELSLLFVGGLYLQKAVGPGTPGSPAPLRLGTNKHPEPGQRSLFDELEV</sequence>
<keyword evidence="2" id="KW-0732">Signal</keyword>
<evidence type="ECO:0000313" key="3">
    <source>
        <dbReference type="EMBL" id="KAK3344772.1"/>
    </source>
</evidence>
<name>A0AAE0JEB4_9PEZI</name>
<dbReference type="Proteomes" id="UP001278500">
    <property type="component" value="Unassembled WGS sequence"/>
</dbReference>
<proteinExistence type="predicted"/>
<organism evidence="3 4">
    <name type="scientific">Neurospora tetraspora</name>
    <dbReference type="NCBI Taxonomy" id="94610"/>
    <lineage>
        <taxon>Eukaryota</taxon>
        <taxon>Fungi</taxon>
        <taxon>Dikarya</taxon>
        <taxon>Ascomycota</taxon>
        <taxon>Pezizomycotina</taxon>
        <taxon>Sordariomycetes</taxon>
        <taxon>Sordariomycetidae</taxon>
        <taxon>Sordariales</taxon>
        <taxon>Sordariaceae</taxon>
        <taxon>Neurospora</taxon>
    </lineage>
</organism>
<feature type="chain" id="PRO_5042193785" evidence="2">
    <location>
        <begin position="19"/>
        <end position="182"/>
    </location>
</feature>
<feature type="signal peptide" evidence="2">
    <location>
        <begin position="1"/>
        <end position="18"/>
    </location>
</feature>
<evidence type="ECO:0000256" key="2">
    <source>
        <dbReference type="SAM" id="SignalP"/>
    </source>
</evidence>
<comment type="caution">
    <text evidence="3">The sequence shown here is derived from an EMBL/GenBank/DDBJ whole genome shotgun (WGS) entry which is preliminary data.</text>
</comment>
<keyword evidence="4" id="KW-1185">Reference proteome</keyword>
<feature type="region of interest" description="Disordered" evidence="1">
    <location>
        <begin position="156"/>
        <end position="182"/>
    </location>
</feature>
<protein>
    <submittedName>
        <fullName evidence="3">Uncharacterized protein</fullName>
    </submittedName>
</protein>